<proteinExistence type="inferred from homology"/>
<protein>
    <submittedName>
        <fullName evidence="4">Uncharacterized protein</fullName>
    </submittedName>
</protein>
<evidence type="ECO:0000256" key="3">
    <source>
        <dbReference type="SAM" id="SignalP"/>
    </source>
</evidence>
<comment type="similarity">
    <text evidence="1">Belongs to the Ole e I family.</text>
</comment>
<comment type="caution">
    <text evidence="4">The sequence shown here is derived from an EMBL/GenBank/DDBJ whole genome shotgun (WGS) entry which is preliminary data.</text>
</comment>
<gene>
    <name evidence="4" type="ORF">OLEA9_A056532</name>
</gene>
<dbReference type="PANTHER" id="PTHR31614:SF2">
    <property type="entry name" value="F28N24.16 PROTEIN"/>
    <property type="match status" value="1"/>
</dbReference>
<sequence length="129" mass="14068">MAKDVSLVLALCILAFVIVAHCHAPPSLRCQRRCVLLSVAHRVRKQTQPQNRSDSENDICRVTLINSPEAECGVPMRGLEPAKIECTENSGMTSLVCYADPLGFITKEAVSGCKEVLTSWVASLKDLDV</sequence>
<evidence type="ECO:0000256" key="1">
    <source>
        <dbReference type="ARBA" id="ARBA00010049"/>
    </source>
</evidence>
<dbReference type="EMBL" id="CACTIH010007290">
    <property type="protein sequence ID" value="CAA3008068.1"/>
    <property type="molecule type" value="Genomic_DNA"/>
</dbReference>
<dbReference type="PANTHER" id="PTHR31614">
    <property type="entry name" value="PROTEIN DOWNSTREAM OF FLC-RELATED"/>
    <property type="match status" value="1"/>
</dbReference>
<dbReference type="OrthoDB" id="1392797at2759"/>
<keyword evidence="3" id="KW-0732">Signal</keyword>
<accession>A0A8S0TPS6</accession>
<reference evidence="4 5" key="1">
    <citation type="submission" date="2019-12" db="EMBL/GenBank/DDBJ databases">
        <authorList>
            <person name="Alioto T."/>
            <person name="Alioto T."/>
            <person name="Gomez Garrido J."/>
        </authorList>
    </citation>
    <scope>NUCLEOTIDE SEQUENCE [LARGE SCALE GENOMIC DNA]</scope>
</reference>
<dbReference type="Proteomes" id="UP000594638">
    <property type="component" value="Unassembled WGS sequence"/>
</dbReference>
<keyword evidence="5" id="KW-1185">Reference proteome</keyword>
<dbReference type="Gramene" id="OE9A056532T1">
    <property type="protein sequence ID" value="OE9A056532C1"/>
    <property type="gene ID" value="OE9A056532"/>
</dbReference>
<dbReference type="InterPro" id="IPR006041">
    <property type="entry name" value="Pollen_Ole_e1_allergen"/>
</dbReference>
<dbReference type="AlphaFoldDB" id="A0A8S0TPS6"/>
<evidence type="ECO:0000256" key="2">
    <source>
        <dbReference type="ARBA" id="ARBA00023157"/>
    </source>
</evidence>
<name>A0A8S0TPS6_OLEEU</name>
<evidence type="ECO:0000313" key="5">
    <source>
        <dbReference type="Proteomes" id="UP000594638"/>
    </source>
</evidence>
<evidence type="ECO:0000313" key="4">
    <source>
        <dbReference type="EMBL" id="CAA3008068.1"/>
    </source>
</evidence>
<feature type="chain" id="PRO_5035941522" evidence="3">
    <location>
        <begin position="23"/>
        <end position="129"/>
    </location>
</feature>
<organism evidence="4 5">
    <name type="scientific">Olea europaea subsp. europaea</name>
    <dbReference type="NCBI Taxonomy" id="158383"/>
    <lineage>
        <taxon>Eukaryota</taxon>
        <taxon>Viridiplantae</taxon>
        <taxon>Streptophyta</taxon>
        <taxon>Embryophyta</taxon>
        <taxon>Tracheophyta</taxon>
        <taxon>Spermatophyta</taxon>
        <taxon>Magnoliopsida</taxon>
        <taxon>eudicotyledons</taxon>
        <taxon>Gunneridae</taxon>
        <taxon>Pentapetalae</taxon>
        <taxon>asterids</taxon>
        <taxon>lamiids</taxon>
        <taxon>Lamiales</taxon>
        <taxon>Oleaceae</taxon>
        <taxon>Oleeae</taxon>
        <taxon>Olea</taxon>
    </lineage>
</organism>
<keyword evidence="2" id="KW-1015">Disulfide bond</keyword>
<feature type="signal peptide" evidence="3">
    <location>
        <begin position="1"/>
        <end position="22"/>
    </location>
</feature>